<dbReference type="EnsemblMetazoa" id="CJA32133.1">
    <property type="protein sequence ID" value="CJA32133.1"/>
    <property type="gene ID" value="WBGene00207980"/>
</dbReference>
<keyword evidence="2" id="KW-1185">Reference proteome</keyword>
<dbReference type="Proteomes" id="UP000005237">
    <property type="component" value="Unassembled WGS sequence"/>
</dbReference>
<evidence type="ECO:0000313" key="1">
    <source>
        <dbReference type="EnsemblMetazoa" id="CJA32133.1"/>
    </source>
</evidence>
<protein>
    <submittedName>
        <fullName evidence="1">Uncharacterized protein</fullName>
    </submittedName>
</protein>
<reference evidence="2" key="1">
    <citation type="submission" date="2010-08" db="EMBL/GenBank/DDBJ databases">
        <authorList>
            <consortium name="Caenorhabditis japonica Sequencing Consortium"/>
            <person name="Wilson R.K."/>
        </authorList>
    </citation>
    <scope>NUCLEOTIDE SEQUENCE [LARGE SCALE GENOMIC DNA]</scope>
    <source>
        <strain evidence="2">DF5081</strain>
    </source>
</reference>
<accession>A0A8R1ECE4</accession>
<reference evidence="1" key="2">
    <citation type="submission" date="2022-06" db="UniProtKB">
        <authorList>
            <consortium name="EnsemblMetazoa"/>
        </authorList>
    </citation>
    <scope>IDENTIFICATION</scope>
    <source>
        <strain evidence="1">DF5081</strain>
    </source>
</reference>
<sequence>MVLLCYPEMSRPFLTFSKFDPKTPWGFGISTLYHRLPIRSFWTNLRQNWQSLIRRFLIYTGFLDQSTSQTDNSEHFFPFY</sequence>
<dbReference type="AlphaFoldDB" id="A0A8R1ECE4"/>
<proteinExistence type="predicted"/>
<organism evidence="1 2">
    <name type="scientific">Caenorhabditis japonica</name>
    <dbReference type="NCBI Taxonomy" id="281687"/>
    <lineage>
        <taxon>Eukaryota</taxon>
        <taxon>Metazoa</taxon>
        <taxon>Ecdysozoa</taxon>
        <taxon>Nematoda</taxon>
        <taxon>Chromadorea</taxon>
        <taxon>Rhabditida</taxon>
        <taxon>Rhabditina</taxon>
        <taxon>Rhabditomorpha</taxon>
        <taxon>Rhabditoidea</taxon>
        <taxon>Rhabditidae</taxon>
        <taxon>Peloderinae</taxon>
        <taxon>Caenorhabditis</taxon>
    </lineage>
</organism>
<name>A0A8R1ECE4_CAEJA</name>
<evidence type="ECO:0000313" key="2">
    <source>
        <dbReference type="Proteomes" id="UP000005237"/>
    </source>
</evidence>